<name>A0A0F6TDV5_9CORY</name>
<reference evidence="1 2" key="1">
    <citation type="journal article" date="2015" name="Genome Announc.">
        <title>Complete Genome Sequence of Corynebacterium kutscheri DSM 20755, a Corynebacterial Type Strain with Remarkably Low G+C Content of Chromosomal DNA.</title>
        <authorList>
            <person name="Ruckert C."/>
            <person name="Albersmeier A."/>
            <person name="Winkler A."/>
            <person name="Tauch A."/>
        </authorList>
    </citation>
    <scope>NUCLEOTIDE SEQUENCE [LARGE SCALE GENOMIC DNA]</scope>
    <source>
        <strain evidence="1 2">DSM 20755</strain>
    </source>
</reference>
<dbReference type="RefSeq" id="WP_046440351.1">
    <property type="nucleotide sequence ID" value="NZ_CP011312.1"/>
</dbReference>
<accession>A0A0F6TDV5</accession>
<protein>
    <submittedName>
        <fullName evidence="1">Uncharacterized protein</fullName>
    </submittedName>
</protein>
<evidence type="ECO:0000313" key="1">
    <source>
        <dbReference type="EMBL" id="AKE41869.1"/>
    </source>
</evidence>
<dbReference type="KEGG" id="cku:UL82_08560"/>
<proteinExistence type="predicted"/>
<dbReference type="OrthoDB" id="4411111at2"/>
<dbReference type="EMBL" id="CP011312">
    <property type="protein sequence ID" value="AKE41869.1"/>
    <property type="molecule type" value="Genomic_DNA"/>
</dbReference>
<organism evidence="1 2">
    <name type="scientific">Corynebacterium kutscheri</name>
    <dbReference type="NCBI Taxonomy" id="35755"/>
    <lineage>
        <taxon>Bacteria</taxon>
        <taxon>Bacillati</taxon>
        <taxon>Actinomycetota</taxon>
        <taxon>Actinomycetes</taxon>
        <taxon>Mycobacteriales</taxon>
        <taxon>Corynebacteriaceae</taxon>
        <taxon>Corynebacterium</taxon>
    </lineage>
</organism>
<dbReference type="HOGENOM" id="CLU_167429_0_0_11"/>
<gene>
    <name evidence="1" type="ORF">UL82_08560</name>
</gene>
<keyword evidence="2" id="KW-1185">Reference proteome</keyword>
<sequence length="90" mass="10232">MSEIHPIFHDVERRPVVAVVVEEKGNSVLVLEQLQEDGTTTRILTLNKFDAKQLSAVCDRYLHQQNSIDYSRMNAVLSENDVANLYGDED</sequence>
<dbReference type="Proteomes" id="UP000033457">
    <property type="component" value="Chromosome"/>
</dbReference>
<evidence type="ECO:0000313" key="2">
    <source>
        <dbReference type="Proteomes" id="UP000033457"/>
    </source>
</evidence>
<dbReference type="AlphaFoldDB" id="A0A0F6TDV5"/>